<reference evidence="15" key="1">
    <citation type="submission" date="2012-03" db="EMBL/GenBank/DDBJ databases">
        <title>Complete sequence of chromosome of Deinococcus peraridilitoris DSM 19664.</title>
        <authorList>
            <person name="Lucas S."/>
            <person name="Copeland A."/>
            <person name="Lapidus A."/>
            <person name="Glavina del Rio T."/>
            <person name="Dalin E."/>
            <person name="Tice H."/>
            <person name="Bruce D."/>
            <person name="Goodwin L."/>
            <person name="Pitluck S."/>
            <person name="Peters L."/>
            <person name="Mikhailova N."/>
            <person name="Lu M."/>
            <person name="Kyrpides N."/>
            <person name="Mavromatis K."/>
            <person name="Ivanova N."/>
            <person name="Brettin T."/>
            <person name="Detter J.C."/>
            <person name="Han C."/>
            <person name="Larimer F."/>
            <person name="Land M."/>
            <person name="Hauser L."/>
            <person name="Markowitz V."/>
            <person name="Cheng J.-F."/>
            <person name="Hugenholtz P."/>
            <person name="Woyke T."/>
            <person name="Wu D."/>
            <person name="Pukall R."/>
            <person name="Steenblock K."/>
            <person name="Brambilla E."/>
            <person name="Klenk H.-P."/>
            <person name="Eisen J.A."/>
        </authorList>
    </citation>
    <scope>NUCLEOTIDE SEQUENCE [LARGE SCALE GENOMIC DNA]</scope>
    <source>
        <strain evidence="15">DSM 19664 / LMG 22246 / CIP 109416 / KR-200</strain>
    </source>
</reference>
<keyword evidence="8 10" id="KW-0131">Cell cycle</keyword>
<proteinExistence type="predicted"/>
<evidence type="ECO:0000313" key="15">
    <source>
        <dbReference type="Proteomes" id="UP000010467"/>
    </source>
</evidence>
<dbReference type="SUPFAM" id="SSF53244">
    <property type="entry name" value="MurD-like peptide ligases, peptide-binding domain"/>
    <property type="match status" value="1"/>
</dbReference>
<dbReference type="UniPathway" id="UPA00219"/>
<evidence type="ECO:0000256" key="7">
    <source>
        <dbReference type="ARBA" id="ARBA00022984"/>
    </source>
</evidence>
<accession>K9ZYG1</accession>
<dbReference type="GO" id="GO:0005737">
    <property type="term" value="C:cytoplasm"/>
    <property type="evidence" value="ECO:0007669"/>
    <property type="project" value="UniProtKB-SubCell"/>
</dbReference>
<evidence type="ECO:0000256" key="3">
    <source>
        <dbReference type="ARBA" id="ARBA00022618"/>
    </source>
</evidence>
<feature type="domain" description="Mur ligase N-terminal catalytic" evidence="11">
    <location>
        <begin position="23"/>
        <end position="68"/>
    </location>
</feature>
<evidence type="ECO:0000313" key="14">
    <source>
        <dbReference type="EMBL" id="AFZ65795.1"/>
    </source>
</evidence>
<dbReference type="SUPFAM" id="SSF63418">
    <property type="entry name" value="MurE/MurF N-terminal domain"/>
    <property type="match status" value="1"/>
</dbReference>
<dbReference type="GO" id="GO:0051301">
    <property type="term" value="P:cell division"/>
    <property type="evidence" value="ECO:0007669"/>
    <property type="project" value="UniProtKB-KW"/>
</dbReference>
<comment type="pathway">
    <text evidence="10">Cell wall biogenesis; peptidoglycan biosynthesis.</text>
</comment>
<dbReference type="STRING" id="937777.Deipe_0192"/>
<protein>
    <recommendedName>
        <fullName evidence="10">UDP-N-acetylmuramoyl-tripeptide--D-alanyl-D-alanine ligase</fullName>
        <ecNumber evidence="10">6.3.2.10</ecNumber>
    </recommendedName>
</protein>
<dbReference type="EMBL" id="CP003382">
    <property type="protein sequence ID" value="AFZ65795.1"/>
    <property type="molecule type" value="Genomic_DNA"/>
</dbReference>
<dbReference type="Gene3D" id="3.40.1190.10">
    <property type="entry name" value="Mur-like, catalytic domain"/>
    <property type="match status" value="1"/>
</dbReference>
<evidence type="ECO:0000256" key="9">
    <source>
        <dbReference type="ARBA" id="ARBA00023316"/>
    </source>
</evidence>
<evidence type="ECO:0000256" key="6">
    <source>
        <dbReference type="ARBA" id="ARBA00022960"/>
    </source>
</evidence>
<dbReference type="InterPro" id="IPR051046">
    <property type="entry name" value="MurCDEF_CellWall_CoF430Synth"/>
</dbReference>
<feature type="domain" description="Mur ligase central" evidence="13">
    <location>
        <begin position="100"/>
        <end position="197"/>
    </location>
</feature>
<dbReference type="SUPFAM" id="SSF53623">
    <property type="entry name" value="MurD-like peptide ligases, catalytic domain"/>
    <property type="match status" value="1"/>
</dbReference>
<dbReference type="InterPro" id="IPR036615">
    <property type="entry name" value="Mur_ligase_C_dom_sf"/>
</dbReference>
<evidence type="ECO:0000256" key="5">
    <source>
        <dbReference type="ARBA" id="ARBA00022840"/>
    </source>
</evidence>
<dbReference type="Proteomes" id="UP000010467">
    <property type="component" value="Chromosome"/>
</dbReference>
<evidence type="ECO:0000256" key="2">
    <source>
        <dbReference type="ARBA" id="ARBA00022598"/>
    </source>
</evidence>
<dbReference type="InterPro" id="IPR005863">
    <property type="entry name" value="UDP-N-AcMur_synth"/>
</dbReference>
<evidence type="ECO:0000256" key="10">
    <source>
        <dbReference type="RuleBase" id="RU004136"/>
    </source>
</evidence>
<evidence type="ECO:0000259" key="11">
    <source>
        <dbReference type="Pfam" id="PF01225"/>
    </source>
</evidence>
<organism evidence="14 15">
    <name type="scientific">Deinococcus peraridilitoris (strain DSM 19664 / LMG 22246 / CIP 109416 / KR-200)</name>
    <dbReference type="NCBI Taxonomy" id="937777"/>
    <lineage>
        <taxon>Bacteria</taxon>
        <taxon>Thermotogati</taxon>
        <taxon>Deinococcota</taxon>
        <taxon>Deinococci</taxon>
        <taxon>Deinococcales</taxon>
        <taxon>Deinococcaceae</taxon>
        <taxon>Deinococcus</taxon>
    </lineage>
</organism>
<keyword evidence="5" id="KW-0067">ATP-binding</keyword>
<dbReference type="InterPro" id="IPR035911">
    <property type="entry name" value="MurE/MurF_N"/>
</dbReference>
<comment type="catalytic activity">
    <reaction evidence="10">
        <text>D-alanyl-D-alanine + UDP-N-acetyl-alpha-D-muramoyl-L-alanyl-gamma-D-glutamyl-meso-2,6-diaminopimelate + ATP = UDP-N-acetyl-alpha-D-muramoyl-L-alanyl-gamma-D-glutamyl-meso-2,6-diaminopimeloyl-D-alanyl-D-alanine + ADP + phosphate + H(+)</text>
        <dbReference type="Rhea" id="RHEA:28374"/>
        <dbReference type="ChEBI" id="CHEBI:15378"/>
        <dbReference type="ChEBI" id="CHEBI:30616"/>
        <dbReference type="ChEBI" id="CHEBI:43474"/>
        <dbReference type="ChEBI" id="CHEBI:57822"/>
        <dbReference type="ChEBI" id="CHEBI:61386"/>
        <dbReference type="ChEBI" id="CHEBI:83905"/>
        <dbReference type="ChEBI" id="CHEBI:456216"/>
        <dbReference type="EC" id="6.3.2.10"/>
    </reaction>
</comment>
<dbReference type="Pfam" id="PF08245">
    <property type="entry name" value="Mur_ligase_M"/>
    <property type="match status" value="1"/>
</dbReference>
<keyword evidence="3 10" id="KW-0132">Cell division</keyword>
<dbReference type="Pfam" id="PF02875">
    <property type="entry name" value="Mur_ligase_C"/>
    <property type="match status" value="1"/>
</dbReference>
<dbReference type="InterPro" id="IPR013221">
    <property type="entry name" value="Mur_ligase_cen"/>
</dbReference>
<keyword evidence="2 14" id="KW-0436">Ligase</keyword>
<evidence type="ECO:0000256" key="4">
    <source>
        <dbReference type="ARBA" id="ARBA00022741"/>
    </source>
</evidence>
<feature type="domain" description="Mur ligase C-terminal" evidence="12">
    <location>
        <begin position="290"/>
        <end position="400"/>
    </location>
</feature>
<dbReference type="eggNOG" id="COG0770">
    <property type="taxonomic scope" value="Bacteria"/>
</dbReference>
<dbReference type="GO" id="GO:0008766">
    <property type="term" value="F:UDP-N-acetylmuramoylalanyl-D-glutamyl-2,6-diaminopimelate-D-alanyl-D-alanine ligase activity"/>
    <property type="evidence" value="ECO:0007669"/>
    <property type="project" value="RHEA"/>
</dbReference>
<dbReference type="Pfam" id="PF01225">
    <property type="entry name" value="Mur_ligase"/>
    <property type="match status" value="1"/>
</dbReference>
<keyword evidence="9 10" id="KW-0961">Cell wall biogenesis/degradation</keyword>
<dbReference type="PATRIC" id="fig|937777.3.peg.200"/>
<sequence length="434" mass="46284">MNVIEPRTIPVAAQIAPDARSAQFITWDSRQVGPQTAFAALSGEKTHGNAFVMQALEQGAPFVLTDLDVPRAVRVADATSALRAWGRAARTQANRPVIGITGSVGKTTAKAYVGAALQGRFMPVFNTLNAIACFLLVEAGNPVERTPLVIELGIDRVGEMDELMQLVSPDVGVVTSVGEAHLEAFGSREVIAREKGGVLRAPHALVGLQASSWYPGVPTYGFEGASYAGERLRLSPEGAHFTFQGTPVELPGASRPQAEAAVLGLALASRFGIDIGAAARRLREAEVPAGRFRIHRGILTVIDDTYNASPLSVKAALDALHQFPGRRISVLGRMLELGPDERRLHAEVGDYARQRADLTFGVGAFAGELGDRAYGTSHELEQALLREVRSGDVVLVKASRGISFSPQERARQGVGLESVVHTLLDAHKDDRAPS</sequence>
<dbReference type="InterPro" id="IPR000713">
    <property type="entry name" value="Mur_ligase_N"/>
</dbReference>
<dbReference type="PANTHER" id="PTHR43024">
    <property type="entry name" value="UDP-N-ACETYLMURAMOYL-TRIPEPTIDE--D-ALANYL-D-ALANINE LIGASE"/>
    <property type="match status" value="1"/>
</dbReference>
<dbReference type="GO" id="GO:0047480">
    <property type="term" value="F:UDP-N-acetylmuramoyl-tripeptide-D-alanyl-D-alanine ligase activity"/>
    <property type="evidence" value="ECO:0007669"/>
    <property type="project" value="UniProtKB-EC"/>
</dbReference>
<evidence type="ECO:0000256" key="8">
    <source>
        <dbReference type="ARBA" id="ARBA00023306"/>
    </source>
</evidence>
<dbReference type="GO" id="GO:0005524">
    <property type="term" value="F:ATP binding"/>
    <property type="evidence" value="ECO:0007669"/>
    <property type="project" value="UniProtKB-KW"/>
</dbReference>
<dbReference type="GO" id="GO:0009252">
    <property type="term" value="P:peptidoglycan biosynthetic process"/>
    <property type="evidence" value="ECO:0007669"/>
    <property type="project" value="UniProtKB-UniPathway"/>
</dbReference>
<dbReference type="GO" id="GO:0071555">
    <property type="term" value="P:cell wall organization"/>
    <property type="evidence" value="ECO:0007669"/>
    <property type="project" value="UniProtKB-KW"/>
</dbReference>
<dbReference type="EC" id="6.3.2.10" evidence="10"/>
<dbReference type="Gene3D" id="3.40.1390.10">
    <property type="entry name" value="MurE/MurF, N-terminal domain"/>
    <property type="match status" value="1"/>
</dbReference>
<keyword evidence="1" id="KW-0963">Cytoplasm</keyword>
<dbReference type="PANTHER" id="PTHR43024:SF1">
    <property type="entry name" value="UDP-N-ACETYLMURAMOYL-TRIPEPTIDE--D-ALANYL-D-ALANINE LIGASE"/>
    <property type="match status" value="1"/>
</dbReference>
<dbReference type="AlphaFoldDB" id="K9ZYG1"/>
<dbReference type="Gene3D" id="3.90.190.20">
    <property type="entry name" value="Mur ligase, C-terminal domain"/>
    <property type="match status" value="1"/>
</dbReference>
<keyword evidence="6 10" id="KW-0133">Cell shape</keyword>
<keyword evidence="7 10" id="KW-0573">Peptidoglycan synthesis</keyword>
<evidence type="ECO:0000256" key="1">
    <source>
        <dbReference type="ARBA" id="ARBA00022490"/>
    </source>
</evidence>
<gene>
    <name evidence="14" type="ordered locus">Deipe_0192</name>
</gene>
<dbReference type="NCBIfam" id="TIGR01143">
    <property type="entry name" value="murF"/>
    <property type="match status" value="1"/>
</dbReference>
<dbReference type="InterPro" id="IPR036565">
    <property type="entry name" value="Mur-like_cat_sf"/>
</dbReference>
<keyword evidence="4" id="KW-0547">Nucleotide-binding</keyword>
<keyword evidence="15" id="KW-1185">Reference proteome</keyword>
<dbReference type="InterPro" id="IPR004101">
    <property type="entry name" value="Mur_ligase_C"/>
</dbReference>
<dbReference type="GO" id="GO:0008360">
    <property type="term" value="P:regulation of cell shape"/>
    <property type="evidence" value="ECO:0007669"/>
    <property type="project" value="UniProtKB-KW"/>
</dbReference>
<dbReference type="KEGG" id="dpd:Deipe_0192"/>
<evidence type="ECO:0000259" key="12">
    <source>
        <dbReference type="Pfam" id="PF02875"/>
    </source>
</evidence>
<comment type="function">
    <text evidence="10">Involved in cell wall formation. Catalyzes the final step in the synthesis of UDP-N-acetylmuramoyl-pentapeptide, the precursor of murein.</text>
</comment>
<name>K9ZYG1_DEIPD</name>
<dbReference type="HOGENOM" id="CLU_031507_1_1_0"/>
<comment type="subcellular location">
    <subcellularLocation>
        <location evidence="10">Cytoplasm</location>
    </subcellularLocation>
</comment>
<evidence type="ECO:0000259" key="13">
    <source>
        <dbReference type="Pfam" id="PF08245"/>
    </source>
</evidence>